<dbReference type="InterPro" id="IPR016040">
    <property type="entry name" value="NAD(P)-bd_dom"/>
</dbReference>
<keyword evidence="4" id="KW-1185">Reference proteome</keyword>
<dbReference type="Pfam" id="PF13460">
    <property type="entry name" value="NAD_binding_10"/>
    <property type="match status" value="1"/>
</dbReference>
<dbReference type="InterPro" id="IPR051606">
    <property type="entry name" value="Polyketide_Oxido-like"/>
</dbReference>
<protein>
    <recommendedName>
        <fullName evidence="2">NAD(P)-binding domain-containing protein</fullName>
    </recommendedName>
</protein>
<evidence type="ECO:0000259" key="2">
    <source>
        <dbReference type="Pfam" id="PF13460"/>
    </source>
</evidence>
<dbReference type="PANTHER" id="PTHR43355:SF2">
    <property type="entry name" value="FLAVIN REDUCTASE (NADPH)"/>
    <property type="match status" value="1"/>
</dbReference>
<gene>
    <name evidence="3" type="ORF">JX265_007300</name>
</gene>
<dbReference type="AlphaFoldDB" id="A0A9Q0APU2"/>
<dbReference type="Proteomes" id="UP000829685">
    <property type="component" value="Unassembled WGS sequence"/>
</dbReference>
<dbReference type="Gene3D" id="3.40.50.720">
    <property type="entry name" value="NAD(P)-binding Rossmann-like Domain"/>
    <property type="match status" value="1"/>
</dbReference>
<organism evidence="3 4">
    <name type="scientific">Neoarthrinium moseri</name>
    <dbReference type="NCBI Taxonomy" id="1658444"/>
    <lineage>
        <taxon>Eukaryota</taxon>
        <taxon>Fungi</taxon>
        <taxon>Dikarya</taxon>
        <taxon>Ascomycota</taxon>
        <taxon>Pezizomycotina</taxon>
        <taxon>Sordariomycetes</taxon>
        <taxon>Xylariomycetidae</taxon>
        <taxon>Amphisphaeriales</taxon>
        <taxon>Apiosporaceae</taxon>
        <taxon>Neoarthrinium</taxon>
    </lineage>
</organism>
<proteinExistence type="inferred from homology"/>
<dbReference type="SUPFAM" id="SSF51735">
    <property type="entry name" value="NAD(P)-binding Rossmann-fold domains"/>
    <property type="match status" value="1"/>
</dbReference>
<name>A0A9Q0APU2_9PEZI</name>
<evidence type="ECO:0000256" key="1">
    <source>
        <dbReference type="ARBA" id="ARBA00038376"/>
    </source>
</evidence>
<comment type="caution">
    <text evidence="3">The sequence shown here is derived from an EMBL/GenBank/DDBJ whole genome shotgun (WGS) entry which is preliminary data.</text>
</comment>
<dbReference type="EMBL" id="JAFIMR010000018">
    <property type="protein sequence ID" value="KAI1867498.1"/>
    <property type="molecule type" value="Genomic_DNA"/>
</dbReference>
<reference evidence="3" key="1">
    <citation type="submission" date="2021-03" db="EMBL/GenBank/DDBJ databases">
        <title>Revisited historic fungal species revealed as producer of novel bioactive compounds through whole genome sequencing and comparative genomics.</title>
        <authorList>
            <person name="Vignolle G.A."/>
            <person name="Hochenegger N."/>
            <person name="Mach R.L."/>
            <person name="Mach-Aigner A.R."/>
            <person name="Javad Rahimi M."/>
            <person name="Salim K.A."/>
            <person name="Chan C.M."/>
            <person name="Lim L.B.L."/>
            <person name="Cai F."/>
            <person name="Druzhinina I.S."/>
            <person name="U'Ren J.M."/>
            <person name="Derntl C."/>
        </authorList>
    </citation>
    <scope>NUCLEOTIDE SEQUENCE</scope>
    <source>
        <strain evidence="3">TUCIM 5799</strain>
    </source>
</reference>
<accession>A0A9Q0APU2</accession>
<evidence type="ECO:0000313" key="3">
    <source>
        <dbReference type="EMBL" id="KAI1867498.1"/>
    </source>
</evidence>
<dbReference type="GO" id="GO:0042602">
    <property type="term" value="F:riboflavin reductase (NADPH) activity"/>
    <property type="evidence" value="ECO:0007669"/>
    <property type="project" value="TreeGrafter"/>
</dbReference>
<comment type="similarity">
    <text evidence="1">Belongs to the avfA family.</text>
</comment>
<feature type="domain" description="NAD(P)-binding" evidence="2">
    <location>
        <begin position="16"/>
        <end position="228"/>
    </location>
</feature>
<dbReference type="PANTHER" id="PTHR43355">
    <property type="entry name" value="FLAVIN REDUCTASE (NADPH)"/>
    <property type="match status" value="1"/>
</dbReference>
<evidence type="ECO:0000313" key="4">
    <source>
        <dbReference type="Proteomes" id="UP000829685"/>
    </source>
</evidence>
<dbReference type="InterPro" id="IPR036291">
    <property type="entry name" value="NAD(P)-bd_dom_sf"/>
</dbReference>
<dbReference type="GO" id="GO:0004074">
    <property type="term" value="F:biliverdin reductase [NAD(P)H] activity"/>
    <property type="evidence" value="ECO:0007669"/>
    <property type="project" value="TreeGrafter"/>
</dbReference>
<sequence>MACSTSPSTETVAFFGASGGVGLTALQDTLATGRNCIALCRTPSKLTDILQPASYPNLKVVQGNAHDVAALSQCLLASPGRLVDTVVTTIGAKLSGMTIDDPQVCQKGMSALVEALAQLRRDGATGKPHIIACSTTGMSRFGRDIPIAMMPMYYFMLKVPHKDKIIMEDRLVASGENYTIVRPSFMIGPEGFKMKPIRVGIEDPKTGRETEAIGYAISKEDAGRWVAQNLVLDRPAQYNNKIVSITY</sequence>